<gene>
    <name evidence="1" type="primary">trhO</name>
    <name evidence="3" type="ORF">I5803_21665</name>
</gene>
<dbReference type="PANTHER" id="PTHR43268">
    <property type="entry name" value="THIOSULFATE SULFURTRANSFERASE/RHODANESE-LIKE DOMAIN-CONTAINING PROTEIN 2"/>
    <property type="match status" value="1"/>
</dbReference>
<dbReference type="InterPro" id="IPR040503">
    <property type="entry name" value="TRHO_N"/>
</dbReference>
<dbReference type="EC" id="1.14.-.-" evidence="1"/>
<evidence type="ECO:0000259" key="2">
    <source>
        <dbReference type="PROSITE" id="PS50206"/>
    </source>
</evidence>
<dbReference type="Pfam" id="PF17773">
    <property type="entry name" value="UPF0176_N"/>
    <property type="match status" value="1"/>
</dbReference>
<evidence type="ECO:0000256" key="1">
    <source>
        <dbReference type="HAMAP-Rule" id="MF_00469"/>
    </source>
</evidence>
<comment type="catalytic activity">
    <reaction evidence="1">
        <text>uridine(34) in tRNA + AH2 + O2 = 5-hydroxyuridine(34) in tRNA + A + H2O</text>
        <dbReference type="Rhea" id="RHEA:64224"/>
        <dbReference type="Rhea" id="RHEA-COMP:11727"/>
        <dbReference type="Rhea" id="RHEA-COMP:13381"/>
        <dbReference type="ChEBI" id="CHEBI:13193"/>
        <dbReference type="ChEBI" id="CHEBI:15377"/>
        <dbReference type="ChEBI" id="CHEBI:15379"/>
        <dbReference type="ChEBI" id="CHEBI:17499"/>
        <dbReference type="ChEBI" id="CHEBI:65315"/>
        <dbReference type="ChEBI" id="CHEBI:136877"/>
    </reaction>
</comment>
<evidence type="ECO:0000313" key="3">
    <source>
        <dbReference type="EMBL" id="MBG9390654.1"/>
    </source>
</evidence>
<dbReference type="Gene3D" id="3.30.70.100">
    <property type="match status" value="1"/>
</dbReference>
<dbReference type="Proteomes" id="UP000651050">
    <property type="component" value="Unassembled WGS sequence"/>
</dbReference>
<dbReference type="HAMAP" id="MF_00469">
    <property type="entry name" value="TrhO"/>
    <property type="match status" value="1"/>
</dbReference>
<name>A0A931H8G6_9BURK</name>
<dbReference type="InterPro" id="IPR020936">
    <property type="entry name" value="TrhO"/>
</dbReference>
<organism evidence="3 4">
    <name type="scientific">Caenimonas aquaedulcis</name>
    <dbReference type="NCBI Taxonomy" id="2793270"/>
    <lineage>
        <taxon>Bacteria</taxon>
        <taxon>Pseudomonadati</taxon>
        <taxon>Pseudomonadota</taxon>
        <taxon>Betaproteobacteria</taxon>
        <taxon>Burkholderiales</taxon>
        <taxon>Comamonadaceae</taxon>
        <taxon>Caenimonas</taxon>
    </lineage>
</organism>
<comment type="function">
    <text evidence="1">Catalyzes oxygen-dependent 5-hydroxyuridine (ho5U) modification at position 34 in tRNAs.</text>
</comment>
<comment type="similarity">
    <text evidence="1">Belongs to the TrhO family.</text>
</comment>
<comment type="caution">
    <text evidence="3">The sequence shown here is derived from an EMBL/GenBank/DDBJ whole genome shotgun (WGS) entry which is preliminary data.</text>
</comment>
<proteinExistence type="inferred from homology"/>
<accession>A0A931H8G6</accession>
<dbReference type="CDD" id="cd01518">
    <property type="entry name" value="RHOD_YceA"/>
    <property type="match status" value="1"/>
</dbReference>
<dbReference type="InterPro" id="IPR036873">
    <property type="entry name" value="Rhodanese-like_dom_sf"/>
</dbReference>
<dbReference type="Gene3D" id="3.40.250.10">
    <property type="entry name" value="Rhodanese-like domain"/>
    <property type="match status" value="1"/>
</dbReference>
<dbReference type="PROSITE" id="PS50206">
    <property type="entry name" value="RHODANESE_3"/>
    <property type="match status" value="1"/>
</dbReference>
<dbReference type="InterPro" id="IPR001763">
    <property type="entry name" value="Rhodanese-like_dom"/>
</dbReference>
<keyword evidence="4" id="KW-1185">Reference proteome</keyword>
<keyword evidence="1" id="KW-0819">tRNA processing</keyword>
<dbReference type="AlphaFoldDB" id="A0A931H8G6"/>
<dbReference type="RefSeq" id="WP_196988383.1">
    <property type="nucleotide sequence ID" value="NZ_JADWYS010000001.1"/>
</dbReference>
<protein>
    <recommendedName>
        <fullName evidence="1">tRNA uridine(34) hydroxylase</fullName>
        <ecNumber evidence="1">1.14.-.-</ecNumber>
    </recommendedName>
    <alternativeName>
        <fullName evidence="1">tRNA hydroxylation protein O</fullName>
    </alternativeName>
</protein>
<dbReference type="SMART" id="SM00450">
    <property type="entry name" value="RHOD"/>
    <property type="match status" value="1"/>
</dbReference>
<dbReference type="SUPFAM" id="SSF52821">
    <property type="entry name" value="Rhodanese/Cell cycle control phosphatase"/>
    <property type="match status" value="1"/>
</dbReference>
<dbReference type="GO" id="GO:0006400">
    <property type="term" value="P:tRNA modification"/>
    <property type="evidence" value="ECO:0007669"/>
    <property type="project" value="UniProtKB-UniRule"/>
</dbReference>
<evidence type="ECO:0000313" key="4">
    <source>
        <dbReference type="Proteomes" id="UP000651050"/>
    </source>
</evidence>
<keyword evidence="1" id="KW-0560">Oxidoreductase</keyword>
<dbReference type="EMBL" id="JADWYS010000001">
    <property type="protein sequence ID" value="MBG9390654.1"/>
    <property type="molecule type" value="Genomic_DNA"/>
</dbReference>
<feature type="domain" description="Rhodanese" evidence="2">
    <location>
        <begin position="136"/>
        <end position="231"/>
    </location>
</feature>
<dbReference type="GO" id="GO:0016705">
    <property type="term" value="F:oxidoreductase activity, acting on paired donors, with incorporation or reduction of molecular oxygen"/>
    <property type="evidence" value="ECO:0007669"/>
    <property type="project" value="UniProtKB-UniRule"/>
</dbReference>
<dbReference type="PANTHER" id="PTHR43268:SF6">
    <property type="entry name" value="THIOSULFATE SULFURTRANSFERASE_RHODANESE-LIKE DOMAIN-CONTAINING PROTEIN 2"/>
    <property type="match status" value="1"/>
</dbReference>
<dbReference type="Pfam" id="PF00581">
    <property type="entry name" value="Rhodanese"/>
    <property type="match status" value="1"/>
</dbReference>
<sequence>MSMPLGATAPLTHTAFYRFTPLPEPESVADSLRALLARGPAAGITGSILVATEGINGMLAGTPAAVRYVEEALQHDAVFGGAFTGMPFKRSACATRPFAKLKVHVKKEIVPLGVEGVDARQTGINVSPRDWAKLIHEPDVVLLDNRNSFEYRLGHFEGAIDPQVTNFRDFPAYVRAHVDEWKAQGKRIAMYCTGGIRCEKTSAWMRDMDVPVYQLEGGILNYFQEMPDAQREWKGECFVFDNRVALDTHLRETATTLDDVYHPEGDDAWRLQRARRLDESGQD</sequence>
<reference evidence="3" key="1">
    <citation type="submission" date="2020-11" db="EMBL/GenBank/DDBJ databases">
        <title>Bacterial whole genome sequence for Caenimonas sp. DR4.4.</title>
        <authorList>
            <person name="Le V."/>
            <person name="Ko S.-R."/>
            <person name="Ahn C.-Y."/>
            <person name="Oh H.-M."/>
        </authorList>
    </citation>
    <scope>NUCLEOTIDE SEQUENCE</scope>
    <source>
        <strain evidence="3">DR4.4</strain>
    </source>
</reference>